<dbReference type="AlphaFoldDB" id="A0A849CD44"/>
<gene>
    <name evidence="1" type="ORF">HLB23_39460</name>
</gene>
<name>A0A849CD44_9NOCA</name>
<dbReference type="Proteomes" id="UP000586827">
    <property type="component" value="Unassembled WGS sequence"/>
</dbReference>
<organism evidence="1 2">
    <name type="scientific">Nocardia uniformis</name>
    <dbReference type="NCBI Taxonomy" id="53432"/>
    <lineage>
        <taxon>Bacteria</taxon>
        <taxon>Bacillati</taxon>
        <taxon>Actinomycetota</taxon>
        <taxon>Actinomycetes</taxon>
        <taxon>Mycobacteriales</taxon>
        <taxon>Nocardiaceae</taxon>
        <taxon>Nocardia</taxon>
    </lineage>
</organism>
<dbReference type="EMBL" id="JABELX010000029">
    <property type="protein sequence ID" value="NNH75866.1"/>
    <property type="molecule type" value="Genomic_DNA"/>
</dbReference>
<keyword evidence="2" id="KW-1185">Reference proteome</keyword>
<reference evidence="1 2" key="1">
    <citation type="submission" date="2020-05" db="EMBL/GenBank/DDBJ databases">
        <title>MicrobeNet Type strains.</title>
        <authorList>
            <person name="Nicholson A.C."/>
        </authorList>
    </citation>
    <scope>NUCLEOTIDE SEQUENCE [LARGE SCALE GENOMIC DNA]</scope>
    <source>
        <strain evidence="1 2">JCM 3224</strain>
    </source>
</reference>
<comment type="caution">
    <text evidence="1">The sequence shown here is derived from an EMBL/GenBank/DDBJ whole genome shotgun (WGS) entry which is preliminary data.</text>
</comment>
<sequence>MAYLSTDARAASHGEYGQGGCGYTETRWHNMPDATVGLLPPADSRGDIEISWSLRPSFEGVLADLTVSEARTLRDNLTRAINDFDGIDNAVEDTTTANGDGVVSKPEQFVFCGVCHGRIWAVSSTFDQWWVHEAEPDYGHDAVPAEPESEAEVA</sequence>
<accession>A0A849CD44</accession>
<evidence type="ECO:0000313" key="1">
    <source>
        <dbReference type="EMBL" id="NNH75866.1"/>
    </source>
</evidence>
<evidence type="ECO:0000313" key="2">
    <source>
        <dbReference type="Proteomes" id="UP000586827"/>
    </source>
</evidence>
<proteinExistence type="predicted"/>
<dbReference type="RefSeq" id="WP_170264445.1">
    <property type="nucleotide sequence ID" value="NZ_JABELX010000029.1"/>
</dbReference>
<protein>
    <submittedName>
        <fullName evidence="1">Uncharacterized protein</fullName>
    </submittedName>
</protein>